<dbReference type="Proteomes" id="UP000219612">
    <property type="component" value="Unassembled WGS sequence"/>
</dbReference>
<dbReference type="InterPro" id="IPR029058">
    <property type="entry name" value="AB_hydrolase_fold"/>
</dbReference>
<dbReference type="EMBL" id="OBDY01000001">
    <property type="protein sequence ID" value="SNY07810.1"/>
    <property type="molecule type" value="Genomic_DNA"/>
</dbReference>
<organism evidence="1 2">
    <name type="scientific">Paractinoplanes atraurantiacus</name>
    <dbReference type="NCBI Taxonomy" id="1036182"/>
    <lineage>
        <taxon>Bacteria</taxon>
        <taxon>Bacillati</taxon>
        <taxon>Actinomycetota</taxon>
        <taxon>Actinomycetes</taxon>
        <taxon>Micromonosporales</taxon>
        <taxon>Micromonosporaceae</taxon>
        <taxon>Paractinoplanes</taxon>
    </lineage>
</organism>
<accession>A0A285F908</accession>
<sequence>MTATSPATSRPAAKKAPARQFPVGTRRLALRRGADRPLTTTVWAPKGDGPFPLILFSHGLTANPGSYADLLRSWARAGFVVAAPAYPHTSGESGELNVLDVLNQPADASYVITEVLAELKGSIDAERVAAAGHSAGGITTIGMFSNARDERLVAGVVLAGRQVLASPFTGAEAPLFFVHGQRDKVVGYSDGRAAYDAVPWPKALLSVVRGGHIATGPAFDVVSATTTDFWRWSLYGDSAARNRLKADATRGGLATLDEKLH</sequence>
<dbReference type="SUPFAM" id="SSF53474">
    <property type="entry name" value="alpha/beta-Hydrolases"/>
    <property type="match status" value="1"/>
</dbReference>
<name>A0A285F908_9ACTN</name>
<evidence type="ECO:0000313" key="1">
    <source>
        <dbReference type="EMBL" id="SNY07810.1"/>
    </source>
</evidence>
<dbReference type="Gene3D" id="3.40.50.1820">
    <property type="entry name" value="alpha/beta hydrolase"/>
    <property type="match status" value="1"/>
</dbReference>
<dbReference type="Pfam" id="PF07224">
    <property type="entry name" value="Chlorophyllase"/>
    <property type="match status" value="1"/>
</dbReference>
<dbReference type="PANTHER" id="PTHR33428">
    <property type="entry name" value="CHLOROPHYLLASE-2, CHLOROPLASTIC"/>
    <property type="match status" value="1"/>
</dbReference>
<dbReference type="AlphaFoldDB" id="A0A285F908"/>
<protein>
    <submittedName>
        <fullName evidence="1">Chlorophyllase enzyme</fullName>
    </submittedName>
</protein>
<proteinExistence type="predicted"/>
<evidence type="ECO:0000313" key="2">
    <source>
        <dbReference type="Proteomes" id="UP000219612"/>
    </source>
</evidence>
<dbReference type="RefSeq" id="WP_245922766.1">
    <property type="nucleotide sequence ID" value="NZ_OBDY01000001.1"/>
</dbReference>
<keyword evidence="2" id="KW-1185">Reference proteome</keyword>
<reference evidence="1 2" key="1">
    <citation type="submission" date="2017-09" db="EMBL/GenBank/DDBJ databases">
        <authorList>
            <person name="Ehlers B."/>
            <person name="Leendertz F.H."/>
        </authorList>
    </citation>
    <scope>NUCLEOTIDE SEQUENCE [LARGE SCALE GENOMIC DNA]</scope>
    <source>
        <strain evidence="1 2">CGMCC 4.6857</strain>
    </source>
</reference>
<dbReference type="InterPro" id="IPR017395">
    <property type="entry name" value="Chlorophyllase-like"/>
</dbReference>
<dbReference type="PANTHER" id="PTHR33428:SF14">
    <property type="entry name" value="CARBOXYLESTERASE TYPE B DOMAIN-CONTAINING PROTEIN"/>
    <property type="match status" value="1"/>
</dbReference>
<gene>
    <name evidence="1" type="ORF">SAMN05421748_101815</name>
</gene>